<organism evidence="9 10">
    <name type="scientific">Ruminococcus gauvreauii</name>
    <dbReference type="NCBI Taxonomy" id="438033"/>
    <lineage>
        <taxon>Bacteria</taxon>
        <taxon>Bacillati</taxon>
        <taxon>Bacillota</taxon>
        <taxon>Clostridia</taxon>
        <taxon>Eubacteriales</taxon>
        <taxon>Oscillospiraceae</taxon>
        <taxon>Ruminococcus</taxon>
    </lineage>
</organism>
<proteinExistence type="inferred from homology"/>
<feature type="transmembrane region" description="Helical" evidence="7">
    <location>
        <begin position="267"/>
        <end position="292"/>
    </location>
</feature>
<feature type="transmembrane region" description="Helical" evidence="7">
    <location>
        <begin position="752"/>
        <end position="773"/>
    </location>
</feature>
<feature type="transmembrane region" description="Helical" evidence="7">
    <location>
        <begin position="317"/>
        <end position="341"/>
    </location>
</feature>
<dbReference type="InterPro" id="IPR003838">
    <property type="entry name" value="ABC3_permease_C"/>
</dbReference>
<feature type="transmembrane region" description="Helical" evidence="7">
    <location>
        <begin position="698"/>
        <end position="716"/>
    </location>
</feature>
<evidence type="ECO:0000256" key="6">
    <source>
        <dbReference type="ARBA" id="ARBA00038076"/>
    </source>
</evidence>
<gene>
    <name evidence="9" type="ORF">NQ502_11835</name>
</gene>
<evidence type="ECO:0000256" key="5">
    <source>
        <dbReference type="ARBA" id="ARBA00023136"/>
    </source>
</evidence>
<dbReference type="PANTHER" id="PTHR30572:SF4">
    <property type="entry name" value="ABC TRANSPORTER PERMEASE YTRF"/>
    <property type="match status" value="1"/>
</dbReference>
<keyword evidence="5 7" id="KW-0472">Membrane</keyword>
<keyword evidence="10" id="KW-1185">Reference proteome</keyword>
<name>A0ABY5VC47_9FIRM</name>
<dbReference type="RefSeq" id="WP_028528523.1">
    <property type="nucleotide sequence ID" value="NZ_CABLBR010000012.1"/>
</dbReference>
<feature type="transmembrane region" description="Helical" evidence="7">
    <location>
        <begin position="450"/>
        <end position="470"/>
    </location>
</feature>
<feature type="transmembrane region" description="Helical" evidence="7">
    <location>
        <begin position="381"/>
        <end position="402"/>
    </location>
</feature>
<dbReference type="Pfam" id="PF02687">
    <property type="entry name" value="FtsX"/>
    <property type="match status" value="2"/>
</dbReference>
<keyword evidence="4 7" id="KW-1133">Transmembrane helix</keyword>
<dbReference type="EMBL" id="CP102290">
    <property type="protein sequence ID" value="UWP58081.1"/>
    <property type="molecule type" value="Genomic_DNA"/>
</dbReference>
<evidence type="ECO:0000259" key="8">
    <source>
        <dbReference type="Pfam" id="PF02687"/>
    </source>
</evidence>
<evidence type="ECO:0000256" key="2">
    <source>
        <dbReference type="ARBA" id="ARBA00022475"/>
    </source>
</evidence>
<feature type="transmembrane region" description="Helical" evidence="7">
    <location>
        <begin position="347"/>
        <end position="369"/>
    </location>
</feature>
<feature type="transmembrane region" description="Helical" evidence="7">
    <location>
        <begin position="785"/>
        <end position="808"/>
    </location>
</feature>
<dbReference type="InterPro" id="IPR050250">
    <property type="entry name" value="Macrolide_Exporter_MacB"/>
</dbReference>
<evidence type="ECO:0000256" key="1">
    <source>
        <dbReference type="ARBA" id="ARBA00004651"/>
    </source>
</evidence>
<accession>A0ABY5VC47</accession>
<evidence type="ECO:0000256" key="3">
    <source>
        <dbReference type="ARBA" id="ARBA00022692"/>
    </source>
</evidence>
<evidence type="ECO:0000256" key="4">
    <source>
        <dbReference type="ARBA" id="ARBA00022989"/>
    </source>
</evidence>
<feature type="domain" description="ABC3 transporter permease C-terminal" evidence="8">
    <location>
        <begin position="276"/>
        <end position="410"/>
    </location>
</feature>
<feature type="domain" description="ABC3 transporter permease C-terminal" evidence="8">
    <location>
        <begin position="703"/>
        <end position="817"/>
    </location>
</feature>
<dbReference type="PANTHER" id="PTHR30572">
    <property type="entry name" value="MEMBRANE COMPONENT OF TRANSPORTER-RELATED"/>
    <property type="match status" value="1"/>
</dbReference>
<protein>
    <submittedName>
        <fullName evidence="9">ABC transporter permease</fullName>
    </submittedName>
</protein>
<keyword evidence="3 7" id="KW-0812">Transmembrane</keyword>
<evidence type="ECO:0000256" key="7">
    <source>
        <dbReference type="SAM" id="Phobius"/>
    </source>
</evidence>
<evidence type="ECO:0000313" key="9">
    <source>
        <dbReference type="EMBL" id="UWP58081.1"/>
    </source>
</evidence>
<dbReference type="Proteomes" id="UP001060164">
    <property type="component" value="Chromosome"/>
</dbReference>
<reference evidence="9" key="1">
    <citation type="journal article" date="2022" name="Cell">
        <title>Design, construction, and in vivo augmentation of a complex gut microbiome.</title>
        <authorList>
            <person name="Cheng A.G."/>
            <person name="Ho P.Y."/>
            <person name="Aranda-Diaz A."/>
            <person name="Jain S."/>
            <person name="Yu F.B."/>
            <person name="Meng X."/>
            <person name="Wang M."/>
            <person name="Iakiviak M."/>
            <person name="Nagashima K."/>
            <person name="Zhao A."/>
            <person name="Murugkar P."/>
            <person name="Patil A."/>
            <person name="Atabakhsh K."/>
            <person name="Weakley A."/>
            <person name="Yan J."/>
            <person name="Brumbaugh A.R."/>
            <person name="Higginbottom S."/>
            <person name="Dimas A."/>
            <person name="Shiver A.L."/>
            <person name="Deutschbauer A."/>
            <person name="Neff N."/>
            <person name="Sonnenburg J.L."/>
            <person name="Huang K.C."/>
            <person name="Fischbach M.A."/>
        </authorList>
    </citation>
    <scope>NUCLEOTIDE SEQUENCE</scope>
    <source>
        <strain evidence="9">DSM 19829</strain>
    </source>
</reference>
<evidence type="ECO:0000313" key="10">
    <source>
        <dbReference type="Proteomes" id="UP001060164"/>
    </source>
</evidence>
<comment type="similarity">
    <text evidence="6">Belongs to the ABC-4 integral membrane protein family.</text>
</comment>
<comment type="subcellular location">
    <subcellularLocation>
        <location evidence="1">Cell membrane</location>
        <topology evidence="1">Multi-pass membrane protein</topology>
    </subcellularLocation>
</comment>
<keyword evidence="2" id="KW-1003">Cell membrane</keyword>
<sequence length="826" mass="90035">MKTYVGFALKELKAQRLTSILILTAVFLSTVMTTAVGQSIGTLQAMRISQASSLNGDRYASFHQLSRSQMLKLTNDSRIYDAGSLINVGNVPLKNSGLTLFLREYLDGSANVYSTSSVISEGRLPTSAHEIALPESVLPYLGENLRIGDRITLNLSVSLLRDTKPSFEYSADFTVCGILKDNYAGYATGTVDAIVGRGTSKSLLPKRYLLYSTDFKTHSTDNFQPIIHQLADELDVPDENIQYNWVLLDALGVPYEASGSSDTNSGFTFMTAACILVGILVLLAGGLVIYNIMKISVTKRIREYGILRAIGSDRKQLYAMVFLEILLLCVIGIPCGLLAGLYSAKGILIAATGILNPDLFLVTGTQELSTAIATNSFGKPLPLTVSTVITFLFTVSAAFPAARYASRVSPAAAMAGRTVKIRRRIRKHKRIWSFESYCARLNLRRNPGRTSITILSLIMSITVFVALQSFRGLLDTSRKVQEIHLGDYAVTSESVGFPPSSVEEMKSQKLLKSLFTTKLKLYAPDKSGQLPIQTSLRLNPGETLQVAGLDDDRLTGSLSNLTEQDVSDLLSGTACLIKNPISVSFEGQTAKLTELHAGDIFTIAGKKLRVIGVIDQPVTVNNEGFTNGIQIIVRNHLYNELTGQASYTEIYPVLRDPSDAEVFEAWMEDWCGQNPGSHWLSYRQTDAQMEKSFEQINLLCWGLILFIGLIGILNIINTVYSNIHTRVAEIGMQRAIGMSAGSLYKTFLWEGAFYGITASFAGSILGYICTLFVEAAASDHLHLSAIPFAAILTASAVSVLSCILATVIPLHSISKMDIVTSIETPD</sequence>